<dbReference type="InterPro" id="IPR025235">
    <property type="entry name" value="DUF4178"/>
</dbReference>
<reference evidence="3" key="1">
    <citation type="journal article" date="2019" name="Int. J. Syst. Evol. Microbiol.">
        <title>The Global Catalogue of Microorganisms (GCM) 10K type strain sequencing project: providing services to taxonomists for standard genome sequencing and annotation.</title>
        <authorList>
            <consortium name="The Broad Institute Genomics Platform"/>
            <consortium name="The Broad Institute Genome Sequencing Center for Infectious Disease"/>
            <person name="Wu L."/>
            <person name="Ma J."/>
        </authorList>
    </citation>
    <scope>NUCLEOTIDE SEQUENCE [LARGE SCALE GENOMIC DNA]</scope>
    <source>
        <strain evidence="3">JCM 17106</strain>
    </source>
</reference>
<protein>
    <recommendedName>
        <fullName evidence="1">DUF4178 domain-containing protein</fullName>
    </recommendedName>
</protein>
<dbReference type="Proteomes" id="UP001500459">
    <property type="component" value="Unassembled WGS sequence"/>
</dbReference>
<evidence type="ECO:0000313" key="2">
    <source>
        <dbReference type="EMBL" id="GAA4112768.1"/>
    </source>
</evidence>
<dbReference type="EMBL" id="BAABCW010000003">
    <property type="protein sequence ID" value="GAA4112768.1"/>
    <property type="molecule type" value="Genomic_DNA"/>
</dbReference>
<keyword evidence="3" id="KW-1185">Reference proteome</keyword>
<dbReference type="Pfam" id="PF13785">
    <property type="entry name" value="DUF4178"/>
    <property type="match status" value="1"/>
</dbReference>
<evidence type="ECO:0000259" key="1">
    <source>
        <dbReference type="Pfam" id="PF13785"/>
    </source>
</evidence>
<evidence type="ECO:0000313" key="3">
    <source>
        <dbReference type="Proteomes" id="UP001500459"/>
    </source>
</evidence>
<feature type="domain" description="DUF4178" evidence="1">
    <location>
        <begin position="27"/>
        <end position="169"/>
    </location>
</feature>
<organism evidence="2 3">
    <name type="scientific">Aquimarina addita</name>
    <dbReference type="NCBI Taxonomy" id="870485"/>
    <lineage>
        <taxon>Bacteria</taxon>
        <taxon>Pseudomonadati</taxon>
        <taxon>Bacteroidota</taxon>
        <taxon>Flavobacteriia</taxon>
        <taxon>Flavobacteriales</taxon>
        <taxon>Flavobacteriaceae</taxon>
        <taxon>Aquimarina</taxon>
    </lineage>
</organism>
<dbReference type="RefSeq" id="WP_344925500.1">
    <property type="nucleotide sequence ID" value="NZ_BAABCW010000003.1"/>
</dbReference>
<accession>A0ABP7XET3</accession>
<comment type="caution">
    <text evidence="2">The sequence shown here is derived from an EMBL/GenBank/DDBJ whole genome shotgun (WGS) entry which is preliminary data.</text>
</comment>
<gene>
    <name evidence="2" type="ORF">GCM10022393_11360</name>
</gene>
<sequence length="181" mass="21571">MGLFDIFKKKEEERHYDATNIRVVDLQPNFILDYDLDSWIVKKMYEYDWGDNFFTREFLINNGKSNLYLHIEEDDELEIAITKKIGLRVLGEHISDVIEETGKPPKKITYDDEIYYRDSEDMGYVRNVEDDNWSELISWTYLTKNEEKLINIEQTGETNFEASIGEYIQEFKISNILPQNN</sequence>
<name>A0ABP7XET3_9FLAO</name>
<proteinExistence type="predicted"/>